<evidence type="ECO:0000313" key="3">
    <source>
        <dbReference type="Proteomes" id="UP000434044"/>
    </source>
</evidence>
<sequence length="273" mass="30834">MPLTTVVDYLNDRLHQLHPTARLREQAGFRYRQGRLSAGIAGFRLTPHQVPVVRTGDGAVAAYSAQLRVESSRGHPMKPEALYVHAWDAADVLFLDRFLRTFHALHHLSEDRDADAWLVLGVHLRHLSALSEQHGQVFQELLHRLGLEPNQVVLRLNGRALQQDPHVQAAARSFVRHGYRLLATRSALDDTDWTGLRELGVSWVATDVPPYIWRHDQEGVLDWSRQAQGHSIGLWVERIDTPEALERAQALGAELVEGELFHAVANLRVREAS</sequence>
<protein>
    <submittedName>
        <fullName evidence="2">EAL domain-containing protein</fullName>
    </submittedName>
</protein>
<accession>A0A6N8EFF4</accession>
<name>A0A6N8EFF4_9GAMM</name>
<reference evidence="2 3" key="1">
    <citation type="submission" date="2019-11" db="EMBL/GenBank/DDBJ databases">
        <title>Whole-genome sequence of the anaerobic purple sulfur bacterium Allochromatium palmeri DSM 15591.</title>
        <authorList>
            <person name="Kyndt J.A."/>
            <person name="Meyer T.E."/>
        </authorList>
    </citation>
    <scope>NUCLEOTIDE SEQUENCE [LARGE SCALE GENOMIC DNA]</scope>
    <source>
        <strain evidence="2 3">DSM 15591</strain>
    </source>
</reference>
<evidence type="ECO:0000313" key="2">
    <source>
        <dbReference type="EMBL" id="MTW22260.1"/>
    </source>
</evidence>
<proteinExistence type="predicted"/>
<dbReference type="RefSeq" id="WP_155450828.1">
    <property type="nucleotide sequence ID" value="NZ_WNKT01000035.1"/>
</dbReference>
<feature type="domain" description="EAL" evidence="1">
    <location>
        <begin position="29"/>
        <end position="273"/>
    </location>
</feature>
<dbReference type="OrthoDB" id="1673646at2"/>
<organism evidence="2 3">
    <name type="scientific">Allochromatium palmeri</name>
    <dbReference type="NCBI Taxonomy" id="231048"/>
    <lineage>
        <taxon>Bacteria</taxon>
        <taxon>Pseudomonadati</taxon>
        <taxon>Pseudomonadota</taxon>
        <taxon>Gammaproteobacteria</taxon>
        <taxon>Chromatiales</taxon>
        <taxon>Chromatiaceae</taxon>
        <taxon>Allochromatium</taxon>
    </lineage>
</organism>
<comment type="caution">
    <text evidence="2">The sequence shown here is derived from an EMBL/GenBank/DDBJ whole genome shotgun (WGS) entry which is preliminary data.</text>
</comment>
<dbReference type="InterPro" id="IPR035919">
    <property type="entry name" value="EAL_sf"/>
</dbReference>
<gene>
    <name evidence="2" type="ORF">GJ668_14355</name>
</gene>
<keyword evidence="3" id="KW-1185">Reference proteome</keyword>
<dbReference type="Gene3D" id="3.20.20.450">
    <property type="entry name" value="EAL domain"/>
    <property type="match status" value="1"/>
</dbReference>
<dbReference type="Pfam" id="PF00563">
    <property type="entry name" value="EAL"/>
    <property type="match status" value="1"/>
</dbReference>
<dbReference type="InterPro" id="IPR001633">
    <property type="entry name" value="EAL_dom"/>
</dbReference>
<dbReference type="Proteomes" id="UP000434044">
    <property type="component" value="Unassembled WGS sequence"/>
</dbReference>
<evidence type="ECO:0000259" key="1">
    <source>
        <dbReference type="PROSITE" id="PS50883"/>
    </source>
</evidence>
<dbReference type="EMBL" id="WNKT01000035">
    <property type="protein sequence ID" value="MTW22260.1"/>
    <property type="molecule type" value="Genomic_DNA"/>
</dbReference>
<dbReference type="SUPFAM" id="SSF141868">
    <property type="entry name" value="EAL domain-like"/>
    <property type="match status" value="1"/>
</dbReference>
<dbReference type="PROSITE" id="PS50883">
    <property type="entry name" value="EAL"/>
    <property type="match status" value="1"/>
</dbReference>
<dbReference type="AlphaFoldDB" id="A0A6N8EFF4"/>